<comment type="caution">
    <text evidence="1">The sequence shown here is derived from an EMBL/GenBank/DDBJ whole genome shotgun (WGS) entry which is preliminary data.</text>
</comment>
<evidence type="ECO:0000313" key="2">
    <source>
        <dbReference type="Proteomes" id="UP000247233"/>
    </source>
</evidence>
<proteinExistence type="predicted"/>
<dbReference type="AlphaFoldDB" id="A0A317VJE3"/>
<dbReference type="RefSeq" id="XP_025396626.1">
    <property type="nucleotide sequence ID" value="XM_025546837.1"/>
</dbReference>
<dbReference type="EMBL" id="MSFL01000025">
    <property type="protein sequence ID" value="PWY72972.1"/>
    <property type="molecule type" value="Genomic_DNA"/>
</dbReference>
<dbReference type="SUPFAM" id="SSF48403">
    <property type="entry name" value="Ankyrin repeat"/>
    <property type="match status" value="1"/>
</dbReference>
<evidence type="ECO:0000313" key="1">
    <source>
        <dbReference type="EMBL" id="PWY72972.1"/>
    </source>
</evidence>
<dbReference type="InterPro" id="IPR036770">
    <property type="entry name" value="Ankyrin_rpt-contain_sf"/>
</dbReference>
<protein>
    <submittedName>
        <fullName evidence="1">Ankyrin</fullName>
    </submittedName>
</protein>
<dbReference type="GeneID" id="37069074"/>
<dbReference type="Gene3D" id="1.25.40.20">
    <property type="entry name" value="Ankyrin repeat-containing domain"/>
    <property type="match status" value="2"/>
</dbReference>
<dbReference type="InterPro" id="IPR036047">
    <property type="entry name" value="F-box-like_dom_sf"/>
</dbReference>
<dbReference type="VEuPathDB" id="FungiDB:BO70DRAFT_399045"/>
<dbReference type="Proteomes" id="UP000247233">
    <property type="component" value="Unassembled WGS sequence"/>
</dbReference>
<dbReference type="STRING" id="1448321.A0A317VJE3"/>
<sequence>MSKETESQRAKGLYSLPPELFISVCGYMDNKSFGRFLRTCRGIHAFGKDDMLRRATEDAFAPQHEYDKFLIVHGNREVHCRSDRCPKCTKSDPVVEPTYSFSRERLLRAALIGDCDTVEKYLAAGVDPNFYTLQPLPLLYQLCVAHSYQPDKILKTLKLLLKYGADPNLPFGQDKTLLDYVGRQGFYIAHKKAKLLLHAGAKFTTTSGFGALCKIEPESTSRHRGRGIWCLQQAIRNGSDLFNLEHDMVFPQPALYYRPTGIPGAPMSLLHIAVTYGKSQTVQLLLDHVPHLMDTSTGEVLCEALVQEDKEMAIFLLKKGVSIKNVAPNVKNPLPTAIDIEAYDAMQMILDHPDLDLSDNDVALGMESAFCSEYYEFMELLLHDPRFGHRFLRAARVDEWKEAEMVNSLGDDYEEGAENEFEHEFLIRPWLQDQRQMLRLVKRMMAEQVSSS</sequence>
<keyword evidence="2" id="KW-1185">Reference proteome</keyword>
<dbReference type="OrthoDB" id="539213at2759"/>
<organism evidence="1 2">
    <name type="scientific">Aspergillus heteromorphus CBS 117.55</name>
    <dbReference type="NCBI Taxonomy" id="1448321"/>
    <lineage>
        <taxon>Eukaryota</taxon>
        <taxon>Fungi</taxon>
        <taxon>Dikarya</taxon>
        <taxon>Ascomycota</taxon>
        <taxon>Pezizomycotina</taxon>
        <taxon>Eurotiomycetes</taxon>
        <taxon>Eurotiomycetidae</taxon>
        <taxon>Eurotiales</taxon>
        <taxon>Aspergillaceae</taxon>
        <taxon>Aspergillus</taxon>
        <taxon>Aspergillus subgen. Circumdati</taxon>
    </lineage>
</organism>
<name>A0A317VJE3_9EURO</name>
<gene>
    <name evidence="1" type="ORF">BO70DRAFT_399045</name>
</gene>
<reference evidence="1 2" key="1">
    <citation type="submission" date="2016-12" db="EMBL/GenBank/DDBJ databases">
        <title>The genomes of Aspergillus section Nigri reveals drivers in fungal speciation.</title>
        <authorList>
            <consortium name="DOE Joint Genome Institute"/>
            <person name="Vesth T.C."/>
            <person name="Nybo J."/>
            <person name="Theobald S."/>
            <person name="Brandl J."/>
            <person name="Frisvad J.C."/>
            <person name="Nielsen K.F."/>
            <person name="Lyhne E.K."/>
            <person name="Kogle M.E."/>
            <person name="Kuo A."/>
            <person name="Riley R."/>
            <person name="Clum A."/>
            <person name="Nolan M."/>
            <person name="Lipzen A."/>
            <person name="Salamov A."/>
            <person name="Henrissat B."/>
            <person name="Wiebenga A."/>
            <person name="De Vries R.P."/>
            <person name="Grigoriev I.V."/>
            <person name="Mortensen U.H."/>
            <person name="Andersen M.R."/>
            <person name="Baker S.E."/>
        </authorList>
    </citation>
    <scope>NUCLEOTIDE SEQUENCE [LARGE SCALE GENOMIC DNA]</scope>
    <source>
        <strain evidence="1 2">CBS 117.55</strain>
    </source>
</reference>
<dbReference type="SUPFAM" id="SSF81383">
    <property type="entry name" value="F-box domain"/>
    <property type="match status" value="1"/>
</dbReference>
<accession>A0A317VJE3</accession>